<dbReference type="OrthoDB" id="1470350at2759"/>
<comment type="similarity">
    <text evidence="4 14">Belongs to the cytochrome P450 family.</text>
</comment>
<dbReference type="InterPro" id="IPR002401">
    <property type="entry name" value="Cyt_P450_E_grp-I"/>
</dbReference>
<evidence type="ECO:0000313" key="15">
    <source>
        <dbReference type="EMBL" id="KDQ64164.1"/>
    </source>
</evidence>
<sequence>MDNFQPLYALVGVAVLYVVYRRFTRISLADIRGPEPENYLIGNMRQLQQGIAGVPDFEWTNAYGGIVHLKAPFGEDKLLVSDPKALQYILSTSGYNFTKSPDRRELTRILIGEGLIFVEGDDHKRHRKVMLPAFGGPESKALFPIFRSTVQQLMELWKDSISNDGGQSSVLNVPFWLGRATLDAIGEAAFDYKFGALDGSDSELGPAYNNLFSDAFALPSTLKIFIQSATKYIPIPVIRAAYNKLPVESLKRIRGTSDLANKVAKDLVETKGEALLHGKASRDVMTLLVKANASTNAKAQLSEIEMLSQMRTLMLAGHETSGNSLTWTLWELAKNPQMQSRLRDEIRSVERNVRQRGDTDFTLADIEGMSYLQAVLKESLRFNPVVLHMFREPLKDDVLPLFKPIMTYSGKLVHEVPIPAGTRLILSISAYNRDPDIWGPDSHTFNPDRWLTGHGKENNGPSIGVVGNLLTFSSGIRSCIGWRFAMVEMQTFLADLVNNFEFALTEESKKITRQAALVMVPMVGGKLDEGAQLPLAVSIAPRD</sequence>
<dbReference type="GO" id="GO:0016705">
    <property type="term" value="F:oxidoreductase activity, acting on paired donors, with incorporation or reduction of molecular oxygen"/>
    <property type="evidence" value="ECO:0007669"/>
    <property type="project" value="InterPro"/>
</dbReference>
<dbReference type="PANTHER" id="PTHR24305">
    <property type="entry name" value="CYTOCHROME P450"/>
    <property type="match status" value="1"/>
</dbReference>
<comment type="cofactor">
    <cofactor evidence="1 13">
        <name>heme</name>
        <dbReference type="ChEBI" id="CHEBI:30413"/>
    </cofactor>
</comment>
<evidence type="ECO:0000256" key="9">
    <source>
        <dbReference type="ARBA" id="ARBA00023002"/>
    </source>
</evidence>
<dbReference type="InterPro" id="IPR050121">
    <property type="entry name" value="Cytochrome_P450_monoxygenase"/>
</dbReference>
<dbReference type="InterPro" id="IPR017972">
    <property type="entry name" value="Cyt_P450_CS"/>
</dbReference>
<evidence type="ECO:0000256" key="3">
    <source>
        <dbReference type="ARBA" id="ARBA00004721"/>
    </source>
</evidence>
<comment type="pathway">
    <text evidence="3">Secondary metabolite biosynthesis; terpenoid biosynthesis.</text>
</comment>
<dbReference type="InterPro" id="IPR001128">
    <property type="entry name" value="Cyt_P450"/>
</dbReference>
<reference evidence="16" key="1">
    <citation type="journal article" date="2014" name="Proc. Natl. Acad. Sci. U.S.A.">
        <title>Extensive sampling of basidiomycete genomes demonstrates inadequacy of the white-rot/brown-rot paradigm for wood decay fungi.</title>
        <authorList>
            <person name="Riley R."/>
            <person name="Salamov A.A."/>
            <person name="Brown D.W."/>
            <person name="Nagy L.G."/>
            <person name="Floudas D."/>
            <person name="Held B.W."/>
            <person name="Levasseur A."/>
            <person name="Lombard V."/>
            <person name="Morin E."/>
            <person name="Otillar R."/>
            <person name="Lindquist E.A."/>
            <person name="Sun H."/>
            <person name="LaButti K.M."/>
            <person name="Schmutz J."/>
            <person name="Jabbour D."/>
            <person name="Luo H."/>
            <person name="Baker S.E."/>
            <person name="Pisabarro A.G."/>
            <person name="Walton J.D."/>
            <person name="Blanchette R.A."/>
            <person name="Henrissat B."/>
            <person name="Martin F."/>
            <person name="Cullen D."/>
            <person name="Hibbett D.S."/>
            <person name="Grigoriev I.V."/>
        </authorList>
    </citation>
    <scope>NUCLEOTIDE SEQUENCE [LARGE SCALE GENOMIC DNA]</scope>
    <source>
        <strain evidence="16">MUCL 33604</strain>
    </source>
</reference>
<dbReference type="Pfam" id="PF00067">
    <property type="entry name" value="p450"/>
    <property type="match status" value="1"/>
</dbReference>
<evidence type="ECO:0000256" key="6">
    <source>
        <dbReference type="ARBA" id="ARBA00022692"/>
    </source>
</evidence>
<keyword evidence="7 13" id="KW-0479">Metal-binding</keyword>
<protein>
    <recommendedName>
        <fullName evidence="17">Cytochrome P450</fullName>
    </recommendedName>
</protein>
<dbReference type="SUPFAM" id="SSF48264">
    <property type="entry name" value="Cytochrome P450"/>
    <property type="match status" value="1"/>
</dbReference>
<evidence type="ECO:0000313" key="16">
    <source>
        <dbReference type="Proteomes" id="UP000027265"/>
    </source>
</evidence>
<keyword evidence="5 13" id="KW-0349">Heme</keyword>
<dbReference type="PRINTS" id="PR00385">
    <property type="entry name" value="P450"/>
</dbReference>
<dbReference type="AlphaFoldDB" id="A0A067QB23"/>
<evidence type="ECO:0000256" key="7">
    <source>
        <dbReference type="ARBA" id="ARBA00022723"/>
    </source>
</evidence>
<dbReference type="GO" id="GO:0020037">
    <property type="term" value="F:heme binding"/>
    <property type="evidence" value="ECO:0007669"/>
    <property type="project" value="InterPro"/>
</dbReference>
<evidence type="ECO:0000256" key="8">
    <source>
        <dbReference type="ARBA" id="ARBA00022989"/>
    </source>
</evidence>
<keyword evidence="8" id="KW-1133">Transmembrane helix</keyword>
<dbReference type="InParanoid" id="A0A067QB23"/>
<evidence type="ECO:0000256" key="4">
    <source>
        <dbReference type="ARBA" id="ARBA00010617"/>
    </source>
</evidence>
<dbReference type="GO" id="GO:0005506">
    <property type="term" value="F:iron ion binding"/>
    <property type="evidence" value="ECO:0007669"/>
    <property type="project" value="InterPro"/>
</dbReference>
<keyword evidence="10 13" id="KW-0408">Iron</keyword>
<dbReference type="PROSITE" id="PS00086">
    <property type="entry name" value="CYTOCHROME_P450"/>
    <property type="match status" value="1"/>
</dbReference>
<dbReference type="PRINTS" id="PR00463">
    <property type="entry name" value="EP450I"/>
</dbReference>
<keyword evidence="6" id="KW-0812">Transmembrane</keyword>
<dbReference type="Proteomes" id="UP000027265">
    <property type="component" value="Unassembled WGS sequence"/>
</dbReference>
<dbReference type="PANTHER" id="PTHR24305:SF166">
    <property type="entry name" value="CYTOCHROME P450 12A4, MITOCHONDRIAL-RELATED"/>
    <property type="match status" value="1"/>
</dbReference>
<evidence type="ECO:0000256" key="13">
    <source>
        <dbReference type="PIRSR" id="PIRSR602401-1"/>
    </source>
</evidence>
<evidence type="ECO:0008006" key="17">
    <source>
        <dbReference type="Google" id="ProtNLM"/>
    </source>
</evidence>
<dbReference type="HOGENOM" id="CLU_001570_5_11_1"/>
<keyword evidence="9 14" id="KW-0560">Oxidoreductase</keyword>
<evidence type="ECO:0000256" key="10">
    <source>
        <dbReference type="ARBA" id="ARBA00023004"/>
    </source>
</evidence>
<keyword evidence="12" id="KW-0472">Membrane</keyword>
<evidence type="ECO:0000256" key="2">
    <source>
        <dbReference type="ARBA" id="ARBA00004370"/>
    </source>
</evidence>
<dbReference type="Gene3D" id="1.10.630.10">
    <property type="entry name" value="Cytochrome P450"/>
    <property type="match status" value="1"/>
</dbReference>
<evidence type="ECO:0000256" key="11">
    <source>
        <dbReference type="ARBA" id="ARBA00023033"/>
    </source>
</evidence>
<dbReference type="GO" id="GO:0004497">
    <property type="term" value="F:monooxygenase activity"/>
    <property type="evidence" value="ECO:0007669"/>
    <property type="project" value="UniProtKB-KW"/>
</dbReference>
<evidence type="ECO:0000256" key="12">
    <source>
        <dbReference type="ARBA" id="ARBA00023136"/>
    </source>
</evidence>
<dbReference type="InterPro" id="IPR036396">
    <property type="entry name" value="Cyt_P450_sf"/>
</dbReference>
<dbReference type="EMBL" id="KL197709">
    <property type="protein sequence ID" value="KDQ64164.1"/>
    <property type="molecule type" value="Genomic_DNA"/>
</dbReference>
<keyword evidence="16" id="KW-1185">Reference proteome</keyword>
<dbReference type="CDD" id="cd11069">
    <property type="entry name" value="CYP_FUM15-like"/>
    <property type="match status" value="1"/>
</dbReference>
<evidence type="ECO:0000256" key="5">
    <source>
        <dbReference type="ARBA" id="ARBA00022617"/>
    </source>
</evidence>
<evidence type="ECO:0000256" key="1">
    <source>
        <dbReference type="ARBA" id="ARBA00001971"/>
    </source>
</evidence>
<gene>
    <name evidence="15" type="ORF">JAAARDRAFT_201555</name>
</gene>
<accession>A0A067QB23</accession>
<dbReference type="GO" id="GO:0016020">
    <property type="term" value="C:membrane"/>
    <property type="evidence" value="ECO:0007669"/>
    <property type="project" value="UniProtKB-SubCell"/>
</dbReference>
<comment type="subcellular location">
    <subcellularLocation>
        <location evidence="2">Membrane</location>
    </subcellularLocation>
</comment>
<feature type="binding site" description="axial binding residue" evidence="13">
    <location>
        <position position="479"/>
    </location>
    <ligand>
        <name>heme</name>
        <dbReference type="ChEBI" id="CHEBI:30413"/>
    </ligand>
    <ligandPart>
        <name>Fe</name>
        <dbReference type="ChEBI" id="CHEBI:18248"/>
    </ligandPart>
</feature>
<proteinExistence type="inferred from homology"/>
<dbReference type="STRING" id="933084.A0A067QB23"/>
<organism evidence="15 16">
    <name type="scientific">Jaapia argillacea MUCL 33604</name>
    <dbReference type="NCBI Taxonomy" id="933084"/>
    <lineage>
        <taxon>Eukaryota</taxon>
        <taxon>Fungi</taxon>
        <taxon>Dikarya</taxon>
        <taxon>Basidiomycota</taxon>
        <taxon>Agaricomycotina</taxon>
        <taxon>Agaricomycetes</taxon>
        <taxon>Agaricomycetidae</taxon>
        <taxon>Jaapiales</taxon>
        <taxon>Jaapiaceae</taxon>
        <taxon>Jaapia</taxon>
    </lineage>
</organism>
<name>A0A067QB23_9AGAM</name>
<evidence type="ECO:0000256" key="14">
    <source>
        <dbReference type="RuleBase" id="RU000461"/>
    </source>
</evidence>
<keyword evidence="11 14" id="KW-0503">Monooxygenase</keyword>